<dbReference type="InterPro" id="IPR006311">
    <property type="entry name" value="TAT_signal"/>
</dbReference>
<proteinExistence type="predicted"/>
<feature type="signal peptide" evidence="1">
    <location>
        <begin position="1"/>
        <end position="21"/>
    </location>
</feature>
<comment type="caution">
    <text evidence="2">The sequence shown here is derived from an EMBL/GenBank/DDBJ whole genome shotgun (WGS) entry which is preliminary data.</text>
</comment>
<name>A0A5C4NIT9_9RHOB</name>
<dbReference type="RefSeq" id="WP_139079738.1">
    <property type="nucleotide sequence ID" value="NZ_VDFV01000001.1"/>
</dbReference>
<evidence type="ECO:0000313" key="2">
    <source>
        <dbReference type="EMBL" id="TNC74744.1"/>
    </source>
</evidence>
<sequence>MATRRGFLASLLACASLPALGWADAGSPAVLACAGDPDGGYSLHGLREDSTAAFRLPLPARGHAGCGHPTEALAVAFARRPGTYALVLDCARGTVRHRLSPPEGRHFNGHGTFLAEGAVLATSEQAVDTSEGFMGLWDATDGFRRLGEVPTGGLGPHDLKRLDSGLVIVANGGIATDPTDRTRLNLATMRPNLAVLDPLNGGAPEVTELTPDLHQLSIRHLSLRDDGTLAFAMQWEGEPETLVPLLGLRDPHGTVTLAEAPEPEARLMQGYAGSIAWSGDGTEVAITSPKGGRVQRFDAGGSFLGHVARPEVCGIAPLGRGFLLSDGLGGLLSVEDGIPAPLGRAELAWDNHLVRL</sequence>
<dbReference type="AlphaFoldDB" id="A0A5C4NIT9"/>
<evidence type="ECO:0000313" key="3">
    <source>
        <dbReference type="Proteomes" id="UP000305709"/>
    </source>
</evidence>
<organism evidence="2 3">
    <name type="scientific">Rubellimicrobium roseum</name>
    <dbReference type="NCBI Taxonomy" id="687525"/>
    <lineage>
        <taxon>Bacteria</taxon>
        <taxon>Pseudomonadati</taxon>
        <taxon>Pseudomonadota</taxon>
        <taxon>Alphaproteobacteria</taxon>
        <taxon>Rhodobacterales</taxon>
        <taxon>Roseobacteraceae</taxon>
        <taxon>Rubellimicrobium</taxon>
    </lineage>
</organism>
<protein>
    <submittedName>
        <fullName evidence="2">DUF1513 domain-containing protein</fullName>
    </submittedName>
</protein>
<keyword evidence="3" id="KW-1185">Reference proteome</keyword>
<feature type="chain" id="PRO_5023086814" evidence="1">
    <location>
        <begin position="22"/>
        <end position="356"/>
    </location>
</feature>
<accession>A0A5C4NIT9</accession>
<dbReference type="SUPFAM" id="SSF63829">
    <property type="entry name" value="Calcium-dependent phosphotriesterase"/>
    <property type="match status" value="1"/>
</dbReference>
<dbReference type="OrthoDB" id="5624218at2"/>
<dbReference type="EMBL" id="VDFV01000001">
    <property type="protein sequence ID" value="TNC74744.1"/>
    <property type="molecule type" value="Genomic_DNA"/>
</dbReference>
<reference evidence="2 3" key="1">
    <citation type="submission" date="2019-06" db="EMBL/GenBank/DDBJ databases">
        <authorList>
            <person name="Jiang L."/>
        </authorList>
    </citation>
    <scope>NUCLEOTIDE SEQUENCE [LARGE SCALE GENOMIC DNA]</scope>
    <source>
        <strain evidence="2 3">YIM 48858</strain>
    </source>
</reference>
<keyword evidence="1" id="KW-0732">Signal</keyword>
<dbReference type="Proteomes" id="UP000305709">
    <property type="component" value="Unassembled WGS sequence"/>
</dbReference>
<dbReference type="PROSITE" id="PS51318">
    <property type="entry name" value="TAT"/>
    <property type="match status" value="1"/>
</dbReference>
<dbReference type="PIRSF" id="PIRSF028101">
    <property type="entry name" value="UCP028101"/>
    <property type="match status" value="1"/>
</dbReference>
<evidence type="ECO:0000256" key="1">
    <source>
        <dbReference type="SAM" id="SignalP"/>
    </source>
</evidence>
<dbReference type="Pfam" id="PF07433">
    <property type="entry name" value="DUF1513"/>
    <property type="match status" value="1"/>
</dbReference>
<dbReference type="InterPro" id="IPR008311">
    <property type="entry name" value="UCP028101"/>
</dbReference>
<gene>
    <name evidence="2" type="ORF">FHG71_00995</name>
</gene>